<dbReference type="AlphaFoldDB" id="A0A0N1IPP7"/>
<dbReference type="GO" id="GO:0003796">
    <property type="term" value="F:lysozyme activity"/>
    <property type="evidence" value="ECO:0007669"/>
    <property type="project" value="UniProtKB-EC"/>
</dbReference>
<dbReference type="PROSITE" id="PS51909">
    <property type="entry name" value="LYSOZYME_I"/>
    <property type="match status" value="1"/>
</dbReference>
<comment type="catalytic activity">
    <reaction evidence="1">
        <text>Hydrolysis of (1-&gt;4)-beta-linkages between N-acetylmuramic acid and N-acetyl-D-glucosamine residues in a peptidoglycan and between N-acetyl-D-glucosamine residues in chitodextrins.</text>
        <dbReference type="EC" id="3.2.1.17"/>
    </reaction>
</comment>
<organism evidence="15 16">
    <name type="scientific">Papilio machaon</name>
    <name type="common">Old World swallowtail butterfly</name>
    <dbReference type="NCBI Taxonomy" id="76193"/>
    <lineage>
        <taxon>Eukaryota</taxon>
        <taxon>Metazoa</taxon>
        <taxon>Ecdysozoa</taxon>
        <taxon>Arthropoda</taxon>
        <taxon>Hexapoda</taxon>
        <taxon>Insecta</taxon>
        <taxon>Pterygota</taxon>
        <taxon>Neoptera</taxon>
        <taxon>Endopterygota</taxon>
        <taxon>Lepidoptera</taxon>
        <taxon>Glossata</taxon>
        <taxon>Ditrysia</taxon>
        <taxon>Papilionoidea</taxon>
        <taxon>Papilionidae</taxon>
        <taxon>Papilioninae</taxon>
        <taxon>Papilio</taxon>
    </lineage>
</organism>
<keyword evidence="9 11" id="KW-1015">Disulfide bond</keyword>
<protein>
    <recommendedName>
        <fullName evidence="3">lysozyme</fullName>
        <ecNumber evidence="3">3.2.1.17</ecNumber>
    </recommendedName>
</protein>
<dbReference type="GO" id="GO:0005179">
    <property type="term" value="F:hormone activity"/>
    <property type="evidence" value="ECO:0007669"/>
    <property type="project" value="InterPro"/>
</dbReference>
<keyword evidence="4" id="KW-0929">Antimicrobial</keyword>
<dbReference type="Pfam" id="PF05497">
    <property type="entry name" value="Destabilase"/>
    <property type="match status" value="1"/>
</dbReference>
<keyword evidence="5" id="KW-0081">Bacteriolytic enzyme</keyword>
<dbReference type="GO" id="GO:0005576">
    <property type="term" value="C:extracellular region"/>
    <property type="evidence" value="ECO:0007669"/>
    <property type="project" value="UniProtKB-SubCell"/>
</dbReference>
<dbReference type="EMBL" id="KQ460366">
    <property type="protein sequence ID" value="KPJ15588.1"/>
    <property type="molecule type" value="Genomic_DNA"/>
</dbReference>
<dbReference type="InterPro" id="IPR022353">
    <property type="entry name" value="Insulin_CS"/>
</dbReference>
<keyword evidence="12" id="KW-0964">Secreted</keyword>
<dbReference type="SMART" id="SM00078">
    <property type="entry name" value="IlGF"/>
    <property type="match status" value="1"/>
</dbReference>
<comment type="similarity">
    <text evidence="2 12">Belongs to the insulin family.</text>
</comment>
<feature type="disulfide bond" evidence="11">
    <location>
        <begin position="121"/>
        <end position="126"/>
    </location>
</feature>
<evidence type="ECO:0000256" key="11">
    <source>
        <dbReference type="PIRSR" id="PIRSR608597-3"/>
    </source>
</evidence>
<dbReference type="GO" id="GO:0031640">
    <property type="term" value="P:killing of cells of another organism"/>
    <property type="evidence" value="ECO:0007669"/>
    <property type="project" value="UniProtKB-KW"/>
</dbReference>
<evidence type="ECO:0000313" key="16">
    <source>
        <dbReference type="Proteomes" id="UP000053240"/>
    </source>
</evidence>
<evidence type="ECO:0000256" key="6">
    <source>
        <dbReference type="ARBA" id="ARBA00022685"/>
    </source>
</evidence>
<evidence type="ECO:0000256" key="12">
    <source>
        <dbReference type="RuleBase" id="RU000406"/>
    </source>
</evidence>
<dbReference type="InterPro" id="IPR016179">
    <property type="entry name" value="Insulin-like"/>
</dbReference>
<evidence type="ECO:0000256" key="10">
    <source>
        <dbReference type="ARBA" id="ARBA00023295"/>
    </source>
</evidence>
<feature type="disulfide bond" evidence="11">
    <location>
        <begin position="132"/>
        <end position="137"/>
    </location>
</feature>
<dbReference type="CDD" id="cd16890">
    <property type="entry name" value="lyz_i"/>
    <property type="match status" value="1"/>
</dbReference>
<comment type="subcellular location">
    <subcellularLocation>
        <location evidence="12">Secreted</location>
    </subcellularLocation>
</comment>
<dbReference type="InParanoid" id="A0A0N1IPP7"/>
<dbReference type="InterPro" id="IPR036438">
    <property type="entry name" value="Insulin-like_sf"/>
</dbReference>
<dbReference type="PRINTS" id="PR00276">
    <property type="entry name" value="INSULINFAMLY"/>
</dbReference>
<dbReference type="PROSITE" id="PS00262">
    <property type="entry name" value="INSULIN"/>
    <property type="match status" value="1"/>
</dbReference>
<dbReference type="SUPFAM" id="SSF56994">
    <property type="entry name" value="Insulin-like"/>
    <property type="match status" value="1"/>
</dbReference>
<dbReference type="InterPro" id="IPR022352">
    <property type="entry name" value="Ins/IGF/rlx"/>
</dbReference>
<keyword evidence="16" id="KW-1185">Reference proteome</keyword>
<accession>A0A0N1IPP7</accession>
<evidence type="ECO:0000256" key="5">
    <source>
        <dbReference type="ARBA" id="ARBA00022638"/>
    </source>
</evidence>
<keyword evidence="10" id="KW-0326">Glycosidase</keyword>
<dbReference type="EC" id="3.2.1.17" evidence="3"/>
<sequence>MKLLICIIGIGVLLGSVTDASLEDGNSMRFCGRTLINALILVCNMEETYVSAEVQPSEQYILKSTLNEKESSYKRIKSELRKRQKRDLVETCCYKPCKYEDLRMYCVHISNLNDSCLRCLCHVAGCDLAHGCSQGYCGPFYISRVYWVDAGKPTLPEDNPERKEAYEDCARDYYCSAKIVESYMARFGKDCNKDGVTNCYDYMMINHHGGGACTEPLHLTSLGQRRLQLYQECRL</sequence>
<dbReference type="PANTHER" id="PTHR11195">
    <property type="entry name" value="DESTABILASE-RELATED"/>
    <property type="match status" value="1"/>
</dbReference>
<dbReference type="PANTHER" id="PTHR11195:SF13">
    <property type="entry name" value="INVERTEBRATE-TYPE LYSOZYME 2-RELATED"/>
    <property type="match status" value="1"/>
</dbReference>
<dbReference type="InterPro" id="IPR008597">
    <property type="entry name" value="Invert_lysozyme"/>
</dbReference>
<feature type="disulfide bond" evidence="11">
    <location>
        <begin position="169"/>
        <end position="175"/>
    </location>
</feature>
<dbReference type="Gene3D" id="1.10.100.10">
    <property type="entry name" value="Insulin-like"/>
    <property type="match status" value="1"/>
</dbReference>
<evidence type="ECO:0000256" key="3">
    <source>
        <dbReference type="ARBA" id="ARBA00012732"/>
    </source>
</evidence>
<keyword evidence="8" id="KW-0378">Hydrolase</keyword>
<reference evidence="15 16" key="1">
    <citation type="journal article" date="2015" name="Nat. Commun.">
        <title>Outbred genome sequencing and CRISPR/Cas9 gene editing in butterflies.</title>
        <authorList>
            <person name="Li X."/>
            <person name="Fan D."/>
            <person name="Zhang W."/>
            <person name="Liu G."/>
            <person name="Zhang L."/>
            <person name="Zhao L."/>
            <person name="Fang X."/>
            <person name="Chen L."/>
            <person name="Dong Y."/>
            <person name="Chen Y."/>
            <person name="Ding Y."/>
            <person name="Zhao R."/>
            <person name="Feng M."/>
            <person name="Zhu Y."/>
            <person name="Feng Y."/>
            <person name="Jiang X."/>
            <person name="Zhu D."/>
            <person name="Xiang H."/>
            <person name="Feng X."/>
            <person name="Li S."/>
            <person name="Wang J."/>
            <person name="Zhang G."/>
            <person name="Kronforst M.R."/>
            <person name="Wang W."/>
        </authorList>
    </citation>
    <scope>NUCLEOTIDE SEQUENCE [LARGE SCALE GENOMIC DNA]</scope>
    <source>
        <strain evidence="15">Ya'a_city_454_Pm</strain>
        <tissue evidence="15">Whole body</tissue>
    </source>
</reference>
<feature type="disulfide bond" evidence="11">
    <location>
        <begin position="116"/>
        <end position="199"/>
    </location>
</feature>
<keyword evidence="7 13" id="KW-0732">Signal</keyword>
<dbReference type="Pfam" id="PF00049">
    <property type="entry name" value="Insulin"/>
    <property type="match status" value="1"/>
</dbReference>
<name>A0A0N1IPP7_PAPMA</name>
<evidence type="ECO:0000256" key="9">
    <source>
        <dbReference type="ARBA" id="ARBA00023157"/>
    </source>
</evidence>
<proteinExistence type="inferred from homology"/>
<evidence type="ECO:0000256" key="7">
    <source>
        <dbReference type="ARBA" id="ARBA00022729"/>
    </source>
</evidence>
<evidence type="ECO:0000259" key="14">
    <source>
        <dbReference type="SMART" id="SM00078"/>
    </source>
</evidence>
<evidence type="ECO:0000256" key="2">
    <source>
        <dbReference type="ARBA" id="ARBA00009034"/>
    </source>
</evidence>
<evidence type="ECO:0000256" key="1">
    <source>
        <dbReference type="ARBA" id="ARBA00000632"/>
    </source>
</evidence>
<evidence type="ECO:0000256" key="4">
    <source>
        <dbReference type="ARBA" id="ARBA00022529"/>
    </source>
</evidence>
<dbReference type="Proteomes" id="UP000053240">
    <property type="component" value="Unassembled WGS sequence"/>
</dbReference>
<keyword evidence="6" id="KW-0165">Cleavage on pair of basic residues</keyword>
<feature type="chain" id="PRO_5005874210" description="lysozyme" evidence="13">
    <location>
        <begin position="21"/>
        <end position="235"/>
    </location>
</feature>
<feature type="signal peptide" evidence="13">
    <location>
        <begin position="1"/>
        <end position="20"/>
    </location>
</feature>
<evidence type="ECO:0000256" key="13">
    <source>
        <dbReference type="SAM" id="SignalP"/>
    </source>
</evidence>
<evidence type="ECO:0000256" key="8">
    <source>
        <dbReference type="ARBA" id="ARBA00022801"/>
    </source>
</evidence>
<dbReference type="Gene3D" id="1.10.530.10">
    <property type="match status" value="1"/>
</dbReference>
<gene>
    <name evidence="15" type="ORF">RR48_04805</name>
</gene>
<dbReference type="GO" id="GO:0042742">
    <property type="term" value="P:defense response to bacterium"/>
    <property type="evidence" value="ECO:0007669"/>
    <property type="project" value="UniProtKB-KW"/>
</dbReference>
<evidence type="ECO:0000313" key="15">
    <source>
        <dbReference type="EMBL" id="KPJ15588.1"/>
    </source>
</evidence>
<feature type="domain" description="Insulin-like" evidence="14">
    <location>
        <begin position="28"/>
        <end position="106"/>
    </location>
</feature>